<accession>H6X4Y4</accession>
<dbReference type="Proteomes" id="UP000007524">
    <property type="component" value="Segment"/>
</dbReference>
<protein>
    <submittedName>
        <fullName evidence="1">Putative tail fiber protein</fullName>
    </submittedName>
</protein>
<proteinExistence type="predicted"/>
<dbReference type="RefSeq" id="YP_007007682.1">
    <property type="nucleotide sequence ID" value="NC_019526.1"/>
</dbReference>
<dbReference type="Gene3D" id="3.30.2020.50">
    <property type="match status" value="1"/>
</dbReference>
<keyword evidence="2" id="KW-1185">Reference proteome</keyword>
<dbReference type="OrthoDB" id="8468at10239"/>
<dbReference type="SMR" id="H6X4Y4"/>
<gene>
    <name evidence="1" type="ORF">RaK2_00527</name>
</gene>
<dbReference type="GeneID" id="14013115"/>
<evidence type="ECO:0000313" key="2">
    <source>
        <dbReference type="Proteomes" id="UP000007524"/>
    </source>
</evidence>
<dbReference type="EMBL" id="JQ513383">
    <property type="protein sequence ID" value="AFA44798.1"/>
    <property type="molecule type" value="Genomic_DNA"/>
</dbReference>
<evidence type="ECO:0000313" key="1">
    <source>
        <dbReference type="EMBL" id="AFA44798.1"/>
    </source>
</evidence>
<name>H6X4Y4_9CAUD</name>
<dbReference type="KEGG" id="vg:14013115"/>
<reference evidence="1 2" key="1">
    <citation type="journal article" date="2012" name="J. Virol.">
        <title>Genome of Klebsiella sp.-Infecting Bacteriophage vB_KleM_RaK2.</title>
        <authorList>
            <person name="Simoliunas E."/>
            <person name="Kaliniene L."/>
            <person name="Truncaite L."/>
            <person name="Klausa V."/>
            <person name="Zajanckauskaite A."/>
            <person name="Meskys R."/>
        </authorList>
    </citation>
    <scope>NUCLEOTIDE SEQUENCE [LARGE SCALE GENOMIC DNA]</scope>
</reference>
<organism evidence="1 2">
    <name type="scientific">Klebsiella phage vB_KleM_RaK2</name>
    <dbReference type="NCBI Taxonomy" id="1147094"/>
    <lineage>
        <taxon>Viruses</taxon>
        <taxon>Duplodnaviria</taxon>
        <taxon>Heunggongvirae</taxon>
        <taxon>Uroviricota</taxon>
        <taxon>Caudoviricetes</taxon>
        <taxon>Alcyoneusvirus</taxon>
        <taxon>Alcyoneusvirus RaK2</taxon>
    </lineage>
</organism>
<sequence length="715" mass="79499">MTNKLTQPKGSVSKQLNIQTISRICGCNENEVSYIYNQLDIFNIKYLYDPISEKICISNGSGLVLSYTVSENSIMVITTIQTYYFPILDVAVNINSVDGLTKIGRGKTSLELKNYEPTYDNEYIFCDINGLDFWYYDPLDVNTPDNGYFCVVTNSGKRWKRKNSNDYIDLNWFGLKFDGELSLIWQNAIDIIHNMAISANSIYNLPYIKINGGNYTLSKNVTIAPYISTVFTKDTKIVCDNILDNTDEAAITIYSNDSINLYDNNRSASFPKCISNTSGKTKLIRNGTRSLTNPKGLYTKGASSTSHAINMRISDLEVQGAFSSGHSNTATRTWLMRFENCIFNGFYAISYLGTNTDSGERITYSNCVMSGGYGDVNTKTIYLESSGINLHLLSCSIDFTGGDVIYLSDTAKWCTICIEDSHIESWNGYLVNSVNTSNIARYITFRSTNILPTGSLGFSQSLSRKLINGQACTILFDDCFISWTVYPYDSYDSITTDTSNVIIRTKNHKDLSLGLHPFSNKNRLNKIYNFSSETVGNTLSGTTNTTTVRKYGTSFSNVTAVISSIDNSLIDTALGAGSTNVLSLTWNTGGYAYIETVEKVRVIPGFDYSFKATIVMPNLTSTMNISPAIAWYDENDTLISKTEIYYSDMKTIVNTAISSIPIYTSRTNKRVACRTSIMTAPQGAAYARGVIECTNGTTGSVYYITDYNLFYSPTN</sequence>